<dbReference type="EMBL" id="CP087714">
    <property type="protein sequence ID" value="XAT64234.1"/>
    <property type="molecule type" value="Genomic_DNA"/>
</dbReference>
<keyword evidence="2" id="KW-0067">ATP-binding</keyword>
<evidence type="ECO:0000313" key="3">
    <source>
        <dbReference type="EMBL" id="XAT64234.1"/>
    </source>
</evidence>
<keyword evidence="4" id="KW-1185">Reference proteome</keyword>
<sequence length="255" mass="27428">MPVIAITSGKGGVGKTTISVNTAIALSSIGKTLIIDGDIALPNVHVLIGLEEFDQTLLDALRNPGMVEDAIKRVEYVVGRAKVSIDVLPASTSLDSLEKADISRFGDIVEILEPDYDFLIIDVAAGLSKYALMPMLSAEKTYVVTNPDKISVSDASRVVNVATEAGVYVSGIVVNRYRGDKKALDEMQEKVHAEIAGIIRESSIVRKSWESGIPFVVSHPSSAISRDVTRLAMNIAGIRTEIKKYGKLKYLLGLA</sequence>
<organism evidence="3 4">
    <name type="scientific">Geoglobus acetivorans</name>
    <dbReference type="NCBI Taxonomy" id="565033"/>
    <lineage>
        <taxon>Archaea</taxon>
        <taxon>Methanobacteriati</taxon>
        <taxon>Methanobacteriota</taxon>
        <taxon>Archaeoglobi</taxon>
        <taxon>Archaeoglobales</taxon>
        <taxon>Archaeoglobaceae</taxon>
        <taxon>Geoglobus</taxon>
    </lineage>
</organism>
<evidence type="ECO:0000313" key="4">
    <source>
        <dbReference type="Proteomes" id="UP001492541"/>
    </source>
</evidence>
<keyword evidence="1" id="KW-0547">Nucleotide-binding</keyword>
<name>A0ABZ3H6G7_GEOAI</name>
<proteinExistence type="predicted"/>
<evidence type="ECO:0000256" key="2">
    <source>
        <dbReference type="ARBA" id="ARBA00022840"/>
    </source>
</evidence>
<protein>
    <submittedName>
        <fullName evidence="3">P-loop NTPase</fullName>
    </submittedName>
</protein>
<dbReference type="Proteomes" id="UP001492541">
    <property type="component" value="Chromosome"/>
</dbReference>
<dbReference type="Gene3D" id="3.40.50.300">
    <property type="entry name" value="P-loop containing nucleotide triphosphate hydrolases"/>
    <property type="match status" value="1"/>
</dbReference>
<dbReference type="InterPro" id="IPR033756">
    <property type="entry name" value="YlxH/NBP35"/>
</dbReference>
<dbReference type="PANTHER" id="PTHR43384">
    <property type="entry name" value="SEPTUM SITE-DETERMINING PROTEIN MIND HOMOLOG, CHLOROPLASTIC-RELATED"/>
    <property type="match status" value="1"/>
</dbReference>
<accession>A0ABZ3H6G7</accession>
<gene>
    <name evidence="3" type="ORF">LPQ35_02375</name>
</gene>
<dbReference type="Pfam" id="PF10609">
    <property type="entry name" value="ParA"/>
    <property type="match status" value="1"/>
</dbReference>
<evidence type="ECO:0000256" key="1">
    <source>
        <dbReference type="ARBA" id="ARBA00022741"/>
    </source>
</evidence>
<reference evidence="3 4" key="1">
    <citation type="submission" date="2021-11" db="EMBL/GenBank/DDBJ databases">
        <title>Whole genome of Geoglobus acetivorans.</title>
        <authorList>
            <person name="Liu D."/>
        </authorList>
    </citation>
    <scope>NUCLEOTIDE SEQUENCE [LARGE SCALE GENOMIC DNA]</scope>
    <source>
        <strain evidence="3 4">SBH6</strain>
    </source>
</reference>
<dbReference type="SUPFAM" id="SSF52540">
    <property type="entry name" value="P-loop containing nucleoside triphosphate hydrolases"/>
    <property type="match status" value="1"/>
</dbReference>
<dbReference type="InterPro" id="IPR050625">
    <property type="entry name" value="ParA/MinD_ATPase"/>
</dbReference>
<dbReference type="InterPro" id="IPR027417">
    <property type="entry name" value="P-loop_NTPase"/>
</dbReference>
<dbReference type="RefSeq" id="WP_193806231.1">
    <property type="nucleotide sequence ID" value="NZ_CP087714.1"/>
</dbReference>
<dbReference type="PANTHER" id="PTHR43384:SF10">
    <property type="entry name" value="ATPASE INVOLVED IN CHROMOSOME PARTITIONING, PARA_MIND FAMILY"/>
    <property type="match status" value="1"/>
</dbReference>
<dbReference type="GeneID" id="90448494"/>